<feature type="coiled-coil region" evidence="1">
    <location>
        <begin position="1"/>
        <end position="372"/>
    </location>
</feature>
<dbReference type="Proteomes" id="UP000659654">
    <property type="component" value="Unassembled WGS sequence"/>
</dbReference>
<evidence type="ECO:0000313" key="2">
    <source>
        <dbReference type="EMBL" id="CAD5230562.1"/>
    </source>
</evidence>
<dbReference type="EMBL" id="CAJFDI010000005">
    <property type="protein sequence ID" value="CAD5230562.1"/>
    <property type="molecule type" value="Genomic_DNA"/>
</dbReference>
<reference evidence="2" key="1">
    <citation type="submission" date="2020-09" db="EMBL/GenBank/DDBJ databases">
        <authorList>
            <person name="Kikuchi T."/>
        </authorList>
    </citation>
    <scope>NUCLEOTIDE SEQUENCE</scope>
    <source>
        <strain evidence="2">Ka4C1</strain>
    </source>
</reference>
<dbReference type="Gene3D" id="1.20.5.1160">
    <property type="entry name" value="Vasodilator-stimulated phosphoprotein"/>
    <property type="match status" value="1"/>
</dbReference>
<gene>
    <name evidence="2" type="ORF">BXYJ_LOCUS11049</name>
</gene>
<keyword evidence="1" id="KW-0175">Coiled coil</keyword>
<name>A0A7I8XJM3_BURXY</name>
<organism evidence="2 3">
    <name type="scientific">Bursaphelenchus xylophilus</name>
    <name type="common">Pinewood nematode worm</name>
    <name type="synonym">Aphelenchoides xylophilus</name>
    <dbReference type="NCBI Taxonomy" id="6326"/>
    <lineage>
        <taxon>Eukaryota</taxon>
        <taxon>Metazoa</taxon>
        <taxon>Ecdysozoa</taxon>
        <taxon>Nematoda</taxon>
        <taxon>Chromadorea</taxon>
        <taxon>Rhabditida</taxon>
        <taxon>Tylenchina</taxon>
        <taxon>Tylenchomorpha</taxon>
        <taxon>Aphelenchoidea</taxon>
        <taxon>Aphelenchoididae</taxon>
        <taxon>Bursaphelenchus</taxon>
    </lineage>
</organism>
<comment type="caution">
    <text evidence="2">The sequence shown here is derived from an EMBL/GenBank/DDBJ whole genome shotgun (WGS) entry which is preliminary data.</text>
</comment>
<dbReference type="AlphaFoldDB" id="A0A7I8XJM3"/>
<dbReference type="EMBL" id="CAJFCV020000005">
    <property type="protein sequence ID" value="CAG9121547.1"/>
    <property type="molecule type" value="Genomic_DNA"/>
</dbReference>
<dbReference type="Proteomes" id="UP000582659">
    <property type="component" value="Unassembled WGS sequence"/>
</dbReference>
<dbReference type="SMR" id="A0A7I8XJM3"/>
<protein>
    <submittedName>
        <fullName evidence="2">(pine wood nematode) hypothetical protein</fullName>
    </submittedName>
</protein>
<accession>A0A7I8XJM3</accession>
<evidence type="ECO:0000256" key="1">
    <source>
        <dbReference type="SAM" id="Coils"/>
    </source>
</evidence>
<sequence length="377" mass="43870">MSTAQQLQRALEERAKEITELQNKLRQCENDRVQWANQRKMFESRQPPDIQQLMAQKRELQQQLQREESEKQELFMQINQLIGEIADSRSKPVVPDLSDENGRLKAQVSQLTGENENLQREISTTRQKLREELESERNQLNVMRKSHNLEVERLKEETQRYMKELENSNAAIQSLKLAKSLSNDSNLQNEVSQLKSQVESLTRTNQDLSSYKKELEQNLAKSKDLNSQLESRILDLESRYRDLSSRNSSLFIKLGLSPQSDVDLLERKIDGLREEKENEVNKRKTLENEVSDLRKSLNSSNSHQTELTRQINDLKAENTRLQDSESLEDELHTLVSSLQAAKDEAAAKDSEINQWRSRAISLDEQIAEQKDEISRLR</sequence>
<proteinExistence type="predicted"/>
<evidence type="ECO:0000313" key="3">
    <source>
        <dbReference type="Proteomes" id="UP000659654"/>
    </source>
</evidence>
<keyword evidence="3" id="KW-1185">Reference proteome</keyword>
<dbReference type="OrthoDB" id="5832686at2759"/>